<dbReference type="Proteomes" id="UP001138793">
    <property type="component" value="Unassembled WGS sequence"/>
</dbReference>
<feature type="compositionally biased region" description="Polar residues" evidence="1">
    <location>
        <begin position="72"/>
        <end position="85"/>
    </location>
</feature>
<organism evidence="2 3">
    <name type="scientific">Oceanobacillus polygoni</name>
    <dbReference type="NCBI Taxonomy" id="1235259"/>
    <lineage>
        <taxon>Bacteria</taxon>
        <taxon>Bacillati</taxon>
        <taxon>Bacillota</taxon>
        <taxon>Bacilli</taxon>
        <taxon>Bacillales</taxon>
        <taxon>Bacillaceae</taxon>
        <taxon>Oceanobacillus</taxon>
    </lineage>
</organism>
<dbReference type="EMBL" id="JAGGMB010000006">
    <property type="protein sequence ID" value="MBP2077896.1"/>
    <property type="molecule type" value="Genomic_DNA"/>
</dbReference>
<keyword evidence="3" id="KW-1185">Reference proteome</keyword>
<dbReference type="RefSeq" id="WP_149473860.1">
    <property type="nucleotide sequence ID" value="NZ_JAGGMB010000006.1"/>
</dbReference>
<protein>
    <submittedName>
        <fullName evidence="2">Uncharacterized protein</fullName>
    </submittedName>
</protein>
<feature type="compositionally biased region" description="Basic and acidic residues" evidence="1">
    <location>
        <begin position="46"/>
        <end position="55"/>
    </location>
</feature>
<proteinExistence type="predicted"/>
<feature type="compositionally biased region" description="Basic and acidic residues" evidence="1">
    <location>
        <begin position="90"/>
        <end position="100"/>
    </location>
</feature>
<evidence type="ECO:0000313" key="3">
    <source>
        <dbReference type="Proteomes" id="UP001138793"/>
    </source>
</evidence>
<gene>
    <name evidence="2" type="ORF">J2Z64_002151</name>
</gene>
<reference evidence="2" key="1">
    <citation type="submission" date="2021-03" db="EMBL/GenBank/DDBJ databases">
        <title>Genomic Encyclopedia of Type Strains, Phase IV (KMG-IV): sequencing the most valuable type-strain genomes for metagenomic binning, comparative biology and taxonomic classification.</title>
        <authorList>
            <person name="Goeker M."/>
        </authorList>
    </citation>
    <scope>NUCLEOTIDE SEQUENCE</scope>
    <source>
        <strain evidence="2">DSM 107338</strain>
    </source>
</reference>
<comment type="caution">
    <text evidence="2">The sequence shown here is derived from an EMBL/GenBank/DDBJ whole genome shotgun (WGS) entry which is preliminary data.</text>
</comment>
<evidence type="ECO:0000313" key="2">
    <source>
        <dbReference type="EMBL" id="MBP2077896.1"/>
    </source>
</evidence>
<dbReference type="AlphaFoldDB" id="A0A9X0YVT0"/>
<evidence type="ECO:0000256" key="1">
    <source>
        <dbReference type="SAM" id="MobiDB-lite"/>
    </source>
</evidence>
<dbReference type="OrthoDB" id="2390014at2"/>
<sequence>MKKRYVLSAVGALGAGVASYYLKDQQNRDKIKEAANVITSKLKQNSHSDGHDHTFESSGVPDQLDEKDLEQLENSKMVSEGSQFGVQYYNEKKEENTSSN</sequence>
<accession>A0A9X0YVT0</accession>
<name>A0A9X0YVT0_9BACI</name>
<feature type="region of interest" description="Disordered" evidence="1">
    <location>
        <begin position="42"/>
        <end position="100"/>
    </location>
</feature>